<protein>
    <submittedName>
        <fullName evidence="2">Uncharacterized protein</fullName>
    </submittedName>
</protein>
<feature type="transmembrane region" description="Helical" evidence="1">
    <location>
        <begin position="33"/>
        <end position="52"/>
    </location>
</feature>
<keyword evidence="3" id="KW-1185">Reference proteome</keyword>
<dbReference type="AlphaFoldDB" id="A0A540NIZ7"/>
<proteinExistence type="predicted"/>
<keyword evidence="1" id="KW-1133">Transmembrane helix</keyword>
<name>A0A540NIZ7_MALBA</name>
<evidence type="ECO:0000313" key="2">
    <source>
        <dbReference type="EMBL" id="TQE10593.1"/>
    </source>
</evidence>
<sequence length="55" mass="6261">MLPVVVGFFSLINYGGFLASHCSYPWSFSSWKIFHLLLFLLFMDSVIFVVVVDLG</sequence>
<comment type="caution">
    <text evidence="2">The sequence shown here is derived from an EMBL/GenBank/DDBJ whole genome shotgun (WGS) entry which is preliminary data.</text>
</comment>
<keyword evidence="1" id="KW-0812">Transmembrane</keyword>
<reference evidence="2 3" key="1">
    <citation type="journal article" date="2019" name="G3 (Bethesda)">
        <title>Sequencing of a Wild Apple (Malus baccata) Genome Unravels the Differences Between Cultivated and Wild Apple Species Regarding Disease Resistance and Cold Tolerance.</title>
        <authorList>
            <person name="Chen X."/>
        </authorList>
    </citation>
    <scope>NUCLEOTIDE SEQUENCE [LARGE SCALE GENOMIC DNA]</scope>
    <source>
        <strain evidence="3">cv. Shandingzi</strain>
        <tissue evidence="2">Leaves</tissue>
    </source>
</reference>
<accession>A0A540NIZ7</accession>
<evidence type="ECO:0000256" key="1">
    <source>
        <dbReference type="SAM" id="Phobius"/>
    </source>
</evidence>
<gene>
    <name evidence="2" type="ORF">C1H46_003831</name>
</gene>
<dbReference type="Proteomes" id="UP000315295">
    <property type="component" value="Unassembled WGS sequence"/>
</dbReference>
<organism evidence="2 3">
    <name type="scientific">Malus baccata</name>
    <name type="common">Siberian crab apple</name>
    <name type="synonym">Pyrus baccata</name>
    <dbReference type="NCBI Taxonomy" id="106549"/>
    <lineage>
        <taxon>Eukaryota</taxon>
        <taxon>Viridiplantae</taxon>
        <taxon>Streptophyta</taxon>
        <taxon>Embryophyta</taxon>
        <taxon>Tracheophyta</taxon>
        <taxon>Spermatophyta</taxon>
        <taxon>Magnoliopsida</taxon>
        <taxon>eudicotyledons</taxon>
        <taxon>Gunneridae</taxon>
        <taxon>Pentapetalae</taxon>
        <taxon>rosids</taxon>
        <taxon>fabids</taxon>
        <taxon>Rosales</taxon>
        <taxon>Rosaceae</taxon>
        <taxon>Amygdaloideae</taxon>
        <taxon>Maleae</taxon>
        <taxon>Malus</taxon>
    </lineage>
</organism>
<feature type="transmembrane region" description="Helical" evidence="1">
    <location>
        <begin position="6"/>
        <end position="26"/>
    </location>
</feature>
<dbReference type="EMBL" id="VIEB01000039">
    <property type="protein sequence ID" value="TQE10593.1"/>
    <property type="molecule type" value="Genomic_DNA"/>
</dbReference>
<keyword evidence="1" id="KW-0472">Membrane</keyword>
<evidence type="ECO:0000313" key="3">
    <source>
        <dbReference type="Proteomes" id="UP000315295"/>
    </source>
</evidence>